<comment type="caution">
    <text evidence="2">The sequence shown here is derived from an EMBL/GenBank/DDBJ whole genome shotgun (WGS) entry which is preliminary data.</text>
</comment>
<dbReference type="EMBL" id="JARKIB010000036">
    <property type="protein sequence ID" value="KAJ7761142.1"/>
    <property type="molecule type" value="Genomic_DNA"/>
</dbReference>
<evidence type="ECO:0000256" key="1">
    <source>
        <dbReference type="SAM" id="SignalP"/>
    </source>
</evidence>
<evidence type="ECO:0000313" key="3">
    <source>
        <dbReference type="Proteomes" id="UP001215598"/>
    </source>
</evidence>
<name>A0AAD7JB74_9AGAR</name>
<reference evidence="2" key="1">
    <citation type="submission" date="2023-03" db="EMBL/GenBank/DDBJ databases">
        <title>Massive genome expansion in bonnet fungi (Mycena s.s.) driven by repeated elements and novel gene families across ecological guilds.</title>
        <authorList>
            <consortium name="Lawrence Berkeley National Laboratory"/>
            <person name="Harder C.B."/>
            <person name="Miyauchi S."/>
            <person name="Viragh M."/>
            <person name="Kuo A."/>
            <person name="Thoen E."/>
            <person name="Andreopoulos B."/>
            <person name="Lu D."/>
            <person name="Skrede I."/>
            <person name="Drula E."/>
            <person name="Henrissat B."/>
            <person name="Morin E."/>
            <person name="Kohler A."/>
            <person name="Barry K."/>
            <person name="LaButti K."/>
            <person name="Morin E."/>
            <person name="Salamov A."/>
            <person name="Lipzen A."/>
            <person name="Mereny Z."/>
            <person name="Hegedus B."/>
            <person name="Baldrian P."/>
            <person name="Stursova M."/>
            <person name="Weitz H."/>
            <person name="Taylor A."/>
            <person name="Grigoriev I.V."/>
            <person name="Nagy L.G."/>
            <person name="Martin F."/>
            <person name="Kauserud H."/>
        </authorList>
    </citation>
    <scope>NUCLEOTIDE SEQUENCE</scope>
    <source>
        <strain evidence="2">CBHHK182m</strain>
    </source>
</reference>
<feature type="signal peptide" evidence="1">
    <location>
        <begin position="1"/>
        <end position="15"/>
    </location>
</feature>
<dbReference type="Proteomes" id="UP001215598">
    <property type="component" value="Unassembled WGS sequence"/>
</dbReference>
<accession>A0AAD7JB74</accession>
<keyword evidence="3" id="KW-1185">Reference proteome</keyword>
<gene>
    <name evidence="2" type="ORF">B0H16DRAFT_1456397</name>
</gene>
<feature type="chain" id="PRO_5041966030" evidence="1">
    <location>
        <begin position="16"/>
        <end position="219"/>
    </location>
</feature>
<proteinExistence type="predicted"/>
<protein>
    <submittedName>
        <fullName evidence="2">Uncharacterized protein</fullName>
    </submittedName>
</protein>
<dbReference type="AlphaFoldDB" id="A0AAD7JB74"/>
<evidence type="ECO:0000313" key="2">
    <source>
        <dbReference type="EMBL" id="KAJ7761142.1"/>
    </source>
</evidence>
<sequence length="219" mass="24320">MVFLHLMGTQCAVLALLPQLTQISQRVYPEQPGAGPTSLNQSSAGKVRFGSSSGYISANTELECRIRFSQYLNPEPEPVFRLGLAFERVRFRFGPISEPNLASTSTAGDNKEGLQDGVTFDMLCIKWCKALAYKSRYDKEVPLLREEIHCTIVYGETAAREWACLLPGASAELTEGQQSTLVRNPPTVLTCERTGRGFWPKRTLFWNTVTEQRGGSGYS</sequence>
<keyword evidence="1" id="KW-0732">Signal</keyword>
<organism evidence="2 3">
    <name type="scientific">Mycena metata</name>
    <dbReference type="NCBI Taxonomy" id="1033252"/>
    <lineage>
        <taxon>Eukaryota</taxon>
        <taxon>Fungi</taxon>
        <taxon>Dikarya</taxon>
        <taxon>Basidiomycota</taxon>
        <taxon>Agaricomycotina</taxon>
        <taxon>Agaricomycetes</taxon>
        <taxon>Agaricomycetidae</taxon>
        <taxon>Agaricales</taxon>
        <taxon>Marasmiineae</taxon>
        <taxon>Mycenaceae</taxon>
        <taxon>Mycena</taxon>
    </lineage>
</organism>